<dbReference type="OrthoDB" id="4350157at2"/>
<dbReference type="InterPro" id="IPR021522">
    <property type="entry name" value="MctB"/>
</dbReference>
<sequence length="316" mass="32199">MKKGRSSILIAGIALGLAGGVAFSTFVLSPNLAGGFNQSLNFLSTERDMAQESARVAEAQANSADSFIQAVSEPAVKNSLSGKTIVVLRAADANDEDAKKLDELLKSAGVENVGTITLKETFFSQQGADGIKNVVSNTLPAGAKLSEDKLDPGTHSGESLGSTLMLNPETGQPQATEEERELGLTALQDAGFIEYEKGTVQPADAAILLIGDGSGVADDGFTETSQAAFAAAFDQRSGGFVVAGRIHSASDTGAIGKIRANQPVRDNVSTVDSIDRSLGLIAAVLATAEQIGGNAGAYGSAASADAAAPSPKILTE</sequence>
<organism evidence="2 3">
    <name type="scientific">Corynebacterium mustelae</name>
    <dbReference type="NCBI Taxonomy" id="571915"/>
    <lineage>
        <taxon>Bacteria</taxon>
        <taxon>Bacillati</taxon>
        <taxon>Actinomycetota</taxon>
        <taxon>Actinomycetes</taxon>
        <taxon>Mycobacteriales</taxon>
        <taxon>Corynebacteriaceae</taxon>
        <taxon>Corynebacterium</taxon>
    </lineage>
</organism>
<feature type="compositionally biased region" description="Polar residues" evidence="1">
    <location>
        <begin position="156"/>
        <end position="175"/>
    </location>
</feature>
<accession>A0A0G3H415</accession>
<dbReference type="AlphaFoldDB" id="A0A0G3H415"/>
<dbReference type="PATRIC" id="fig|571915.4.peg.1645"/>
<dbReference type="STRING" id="571915.CMUST_07705"/>
<evidence type="ECO:0000313" key="2">
    <source>
        <dbReference type="EMBL" id="AKK05867.1"/>
    </source>
</evidence>
<reference evidence="3" key="2">
    <citation type="submission" date="2015-05" db="EMBL/GenBank/DDBJ databases">
        <title>Complete genome sequence of Corynebacterium mustelae DSM 45274, isolated from various tissues of a male ferret with lethal sepsis.</title>
        <authorList>
            <person name="Ruckert C."/>
            <person name="Albersmeier A."/>
            <person name="Winkler A."/>
            <person name="Tauch A."/>
        </authorList>
    </citation>
    <scope>NUCLEOTIDE SEQUENCE [LARGE SCALE GENOMIC DNA]</scope>
    <source>
        <strain evidence="3">DSM 45274</strain>
    </source>
</reference>
<evidence type="ECO:0000256" key="1">
    <source>
        <dbReference type="SAM" id="MobiDB-lite"/>
    </source>
</evidence>
<gene>
    <name evidence="2" type="ORF">CMUST_07705</name>
</gene>
<reference evidence="2 3" key="1">
    <citation type="journal article" date="2015" name="Genome Announc.">
        <title>Complete Genome Sequence of the Type Strain Corynebacterium mustelae DSM 45274, Isolated from Various Tissues of a Male Ferret with Lethal Sepsis.</title>
        <authorList>
            <person name="Ruckert C."/>
            <person name="Eimer J."/>
            <person name="Winkler A."/>
            <person name="Tauch A."/>
        </authorList>
    </citation>
    <scope>NUCLEOTIDE SEQUENCE [LARGE SCALE GENOMIC DNA]</scope>
    <source>
        <strain evidence="2 3">DSM 45274</strain>
    </source>
</reference>
<proteinExistence type="predicted"/>
<protein>
    <submittedName>
        <fullName evidence="2">Putative DUF3186 family protein</fullName>
    </submittedName>
</protein>
<dbReference type="EMBL" id="CP011542">
    <property type="protein sequence ID" value="AKK05867.1"/>
    <property type="molecule type" value="Genomic_DNA"/>
</dbReference>
<dbReference type="GO" id="GO:0016020">
    <property type="term" value="C:membrane"/>
    <property type="evidence" value="ECO:0007669"/>
    <property type="project" value="InterPro"/>
</dbReference>
<feature type="region of interest" description="Disordered" evidence="1">
    <location>
        <begin position="144"/>
        <end position="175"/>
    </location>
</feature>
<dbReference type="RefSeq" id="WP_047261999.1">
    <property type="nucleotide sequence ID" value="NZ_CP011542.1"/>
</dbReference>
<name>A0A0G3H415_9CORY</name>
<dbReference type="GO" id="GO:0055070">
    <property type="term" value="P:copper ion homeostasis"/>
    <property type="evidence" value="ECO:0007669"/>
    <property type="project" value="InterPro"/>
</dbReference>
<evidence type="ECO:0000313" key="3">
    <source>
        <dbReference type="Proteomes" id="UP000035199"/>
    </source>
</evidence>
<dbReference type="KEGG" id="cmv:CMUST_07705"/>
<dbReference type="Proteomes" id="UP000035199">
    <property type="component" value="Chromosome"/>
</dbReference>
<dbReference type="Pfam" id="PF11382">
    <property type="entry name" value="MctB"/>
    <property type="match status" value="1"/>
</dbReference>
<keyword evidence="3" id="KW-1185">Reference proteome</keyword>